<gene>
    <name evidence="5" type="ORF">SAMN06265222_116119</name>
</gene>
<feature type="domain" description="HTH marR-type" evidence="4">
    <location>
        <begin position="24"/>
        <end position="157"/>
    </location>
</feature>
<name>A0ABY1QND9_9BACT</name>
<dbReference type="PANTHER" id="PTHR33164">
    <property type="entry name" value="TRANSCRIPTIONAL REGULATOR, MARR FAMILY"/>
    <property type="match status" value="1"/>
</dbReference>
<comment type="caution">
    <text evidence="5">The sequence shown here is derived from an EMBL/GenBank/DDBJ whole genome shotgun (WGS) entry which is preliminary data.</text>
</comment>
<organism evidence="5 6">
    <name type="scientific">Neorhodopirellula lusitana</name>
    <dbReference type="NCBI Taxonomy" id="445327"/>
    <lineage>
        <taxon>Bacteria</taxon>
        <taxon>Pseudomonadati</taxon>
        <taxon>Planctomycetota</taxon>
        <taxon>Planctomycetia</taxon>
        <taxon>Pirellulales</taxon>
        <taxon>Pirellulaceae</taxon>
        <taxon>Neorhodopirellula</taxon>
    </lineage>
</organism>
<keyword evidence="1" id="KW-0805">Transcription regulation</keyword>
<evidence type="ECO:0000259" key="4">
    <source>
        <dbReference type="PROSITE" id="PS50995"/>
    </source>
</evidence>
<dbReference type="PANTHER" id="PTHR33164:SF101">
    <property type="entry name" value="TRANSCRIPTIONAL REPRESSOR MPRA"/>
    <property type="match status" value="1"/>
</dbReference>
<keyword evidence="3" id="KW-0804">Transcription</keyword>
<dbReference type="PROSITE" id="PS01117">
    <property type="entry name" value="HTH_MARR_1"/>
    <property type="match status" value="1"/>
</dbReference>
<keyword evidence="6" id="KW-1185">Reference proteome</keyword>
<evidence type="ECO:0000256" key="3">
    <source>
        <dbReference type="ARBA" id="ARBA00023163"/>
    </source>
</evidence>
<evidence type="ECO:0000313" key="6">
    <source>
        <dbReference type="Proteomes" id="UP001158067"/>
    </source>
</evidence>
<dbReference type="EMBL" id="FXUG01000016">
    <property type="protein sequence ID" value="SMP73413.1"/>
    <property type="molecule type" value="Genomic_DNA"/>
</dbReference>
<dbReference type="InterPro" id="IPR036388">
    <property type="entry name" value="WH-like_DNA-bd_sf"/>
</dbReference>
<keyword evidence="2" id="KW-0238">DNA-binding</keyword>
<dbReference type="InterPro" id="IPR000835">
    <property type="entry name" value="HTH_MarR-typ"/>
</dbReference>
<dbReference type="Pfam" id="PF01047">
    <property type="entry name" value="MarR"/>
    <property type="match status" value="1"/>
</dbReference>
<protein>
    <submittedName>
        <fullName evidence="5">Transcriptional regulator, MarR family</fullName>
    </submittedName>
</protein>
<sequence length="164" mass="18897">MGRYSLSMKLQHELKRSVPFVSLQQETLLNFLRIGDQVDNRLSRFFREHDLTLSRFNVLRALALAERPLTCGEIAERMIQIVPAITSLVDQLEKRGLVSRERSTEDRRVVHVTITPEGIKLSEETMVPLLDLEKQLLKKMTRAELKQLLELLEKARGSLADFDA</sequence>
<dbReference type="PROSITE" id="PS50995">
    <property type="entry name" value="HTH_MARR_2"/>
    <property type="match status" value="1"/>
</dbReference>
<proteinExistence type="predicted"/>
<dbReference type="SMART" id="SM00347">
    <property type="entry name" value="HTH_MARR"/>
    <property type="match status" value="1"/>
</dbReference>
<dbReference type="PRINTS" id="PR00598">
    <property type="entry name" value="HTHMARR"/>
</dbReference>
<dbReference type="InterPro" id="IPR036390">
    <property type="entry name" value="WH_DNA-bd_sf"/>
</dbReference>
<dbReference type="InterPro" id="IPR023187">
    <property type="entry name" value="Tscrpt_reg_MarR-type_CS"/>
</dbReference>
<reference evidence="5 6" key="1">
    <citation type="submission" date="2017-05" db="EMBL/GenBank/DDBJ databases">
        <authorList>
            <person name="Varghese N."/>
            <person name="Submissions S."/>
        </authorList>
    </citation>
    <scope>NUCLEOTIDE SEQUENCE [LARGE SCALE GENOMIC DNA]</scope>
    <source>
        <strain evidence="5 6">DSM 25457</strain>
    </source>
</reference>
<dbReference type="InterPro" id="IPR039422">
    <property type="entry name" value="MarR/SlyA-like"/>
</dbReference>
<accession>A0ABY1QND9</accession>
<dbReference type="Proteomes" id="UP001158067">
    <property type="component" value="Unassembled WGS sequence"/>
</dbReference>
<evidence type="ECO:0000256" key="2">
    <source>
        <dbReference type="ARBA" id="ARBA00023125"/>
    </source>
</evidence>
<evidence type="ECO:0000313" key="5">
    <source>
        <dbReference type="EMBL" id="SMP73413.1"/>
    </source>
</evidence>
<dbReference type="Gene3D" id="1.10.10.10">
    <property type="entry name" value="Winged helix-like DNA-binding domain superfamily/Winged helix DNA-binding domain"/>
    <property type="match status" value="1"/>
</dbReference>
<dbReference type="SUPFAM" id="SSF46785">
    <property type="entry name" value="Winged helix' DNA-binding domain"/>
    <property type="match status" value="1"/>
</dbReference>
<evidence type="ECO:0000256" key="1">
    <source>
        <dbReference type="ARBA" id="ARBA00023015"/>
    </source>
</evidence>